<accession>A0A2T8HZ77</accession>
<evidence type="ECO:0000259" key="2">
    <source>
        <dbReference type="Pfam" id="PF01970"/>
    </source>
</evidence>
<dbReference type="PANTHER" id="PTHR35342:SF5">
    <property type="entry name" value="TRICARBOXYLIC TRANSPORT PROTEIN"/>
    <property type="match status" value="1"/>
</dbReference>
<feature type="transmembrane region" description="Helical" evidence="1">
    <location>
        <begin position="20"/>
        <end position="46"/>
    </location>
</feature>
<protein>
    <submittedName>
        <fullName evidence="3">Tat pathway signal protein</fullName>
    </submittedName>
</protein>
<feature type="transmembrane region" description="Helical" evidence="1">
    <location>
        <begin position="262"/>
        <end position="282"/>
    </location>
</feature>
<feature type="transmembrane region" description="Helical" evidence="1">
    <location>
        <begin position="523"/>
        <end position="541"/>
    </location>
</feature>
<name>A0A2T8HZ77_9RHOB</name>
<keyword evidence="1" id="KW-1133">Transmembrane helix</keyword>
<dbReference type="PANTHER" id="PTHR35342">
    <property type="entry name" value="TRICARBOXYLIC TRANSPORT PROTEIN"/>
    <property type="match status" value="1"/>
</dbReference>
<dbReference type="InterPro" id="IPR002823">
    <property type="entry name" value="DUF112_TM"/>
</dbReference>
<proteinExistence type="predicted"/>
<evidence type="ECO:0000313" key="4">
    <source>
        <dbReference type="Proteomes" id="UP000245911"/>
    </source>
</evidence>
<keyword evidence="1" id="KW-0812">Transmembrane</keyword>
<keyword evidence="4" id="KW-1185">Reference proteome</keyword>
<dbReference type="OrthoDB" id="9791872at2"/>
<evidence type="ECO:0000313" key="3">
    <source>
        <dbReference type="EMBL" id="PVH30738.1"/>
    </source>
</evidence>
<dbReference type="Pfam" id="PF01970">
    <property type="entry name" value="TctA"/>
    <property type="match status" value="1"/>
</dbReference>
<sequence length="550" mass="57647">MDVLFTAFLEIMQPATFALMALGVFGGLVVGAIPGFSATMAIVIILPLTFTLSAMQGLAVMIGVAIGGMSGGLVSAMLIGIPGTPGSVATTFDGLPLARKGEQGKALGLGIWSSCIGGVLSGLALIVLAPYLGRIGLEIGPWGYFAMVVFALTITASLSEGMLLKGLIAAAAGLLAASVGEEQMNGVTRLTFGNSAIDAGFDFLPIMIGVFAFSQLLSDMPDTATARHTLAGDLPKATQRIQHLWAIRELIVRWVTVVRSTAIGLIVGVIPATGASISNIVAYDQAKRNSKEADQFGKGAYDGIIAPEAANNATQGGALLMLMALGIPGDAVAAVLLAALVIHNVIPGPSFITDEPSLAYGIFVAFILAHLLMVVFQMLSLKLFLRVVRLPIYIMAASVLFYCALGAYTVNNSMYDVWVMIAFGGVGFLMTRFGYPIAPFVLGVVLGGIAEVNLIRALSISSDYMQFLTRPWSLLFIGLTLMSVLLAIVARHRISARALTLVQLPILLVICAALAQMPGIVRPALAVGILGLALLKIYFAFADKSRRAIE</sequence>
<organism evidence="3 4">
    <name type="scientific">Pararhodobacter oceanensis</name>
    <dbReference type="NCBI Taxonomy" id="2172121"/>
    <lineage>
        <taxon>Bacteria</taxon>
        <taxon>Pseudomonadati</taxon>
        <taxon>Pseudomonadota</taxon>
        <taxon>Alphaproteobacteria</taxon>
        <taxon>Rhodobacterales</taxon>
        <taxon>Paracoccaceae</taxon>
        <taxon>Pararhodobacter</taxon>
    </lineage>
</organism>
<feature type="transmembrane region" description="Helical" evidence="1">
    <location>
        <begin position="192"/>
        <end position="213"/>
    </location>
</feature>
<keyword evidence="1" id="KW-0472">Membrane</keyword>
<feature type="transmembrane region" description="Helical" evidence="1">
    <location>
        <begin position="139"/>
        <end position="156"/>
    </location>
</feature>
<comment type="caution">
    <text evidence="3">The sequence shown here is derived from an EMBL/GenBank/DDBJ whole genome shotgun (WGS) entry which is preliminary data.</text>
</comment>
<dbReference type="RefSeq" id="WP_116557160.1">
    <property type="nucleotide sequence ID" value="NZ_JBLWYE010000024.1"/>
</dbReference>
<feature type="transmembrane region" description="Helical" evidence="1">
    <location>
        <begin position="319"/>
        <end position="346"/>
    </location>
</feature>
<gene>
    <name evidence="3" type="ORF">DDE20_04290</name>
</gene>
<dbReference type="Proteomes" id="UP000245911">
    <property type="component" value="Unassembled WGS sequence"/>
</dbReference>
<reference evidence="3 4" key="1">
    <citation type="submission" date="2018-04" db="EMBL/GenBank/DDBJ databases">
        <title>Pararhodobacter oceanense sp. nov., isolated from marine intertidal sediment.</title>
        <authorList>
            <person name="Wang X.-L."/>
            <person name="Du Z.-J."/>
        </authorList>
    </citation>
    <scope>NUCLEOTIDE SEQUENCE [LARGE SCALE GENOMIC DNA]</scope>
    <source>
        <strain evidence="3 4">AM505</strain>
    </source>
</reference>
<feature type="transmembrane region" description="Helical" evidence="1">
    <location>
        <begin position="440"/>
        <end position="460"/>
    </location>
</feature>
<evidence type="ECO:0000256" key="1">
    <source>
        <dbReference type="SAM" id="Phobius"/>
    </source>
</evidence>
<feature type="transmembrane region" description="Helical" evidence="1">
    <location>
        <begin position="498"/>
        <end position="517"/>
    </location>
</feature>
<feature type="transmembrane region" description="Helical" evidence="1">
    <location>
        <begin position="358"/>
        <end position="378"/>
    </location>
</feature>
<feature type="domain" description="DUF112" evidence="2">
    <location>
        <begin position="18"/>
        <end position="442"/>
    </location>
</feature>
<feature type="transmembrane region" description="Helical" evidence="1">
    <location>
        <begin position="390"/>
        <end position="409"/>
    </location>
</feature>
<feature type="transmembrane region" description="Helical" evidence="1">
    <location>
        <begin position="109"/>
        <end position="132"/>
    </location>
</feature>
<dbReference type="EMBL" id="QDKM01000001">
    <property type="protein sequence ID" value="PVH30738.1"/>
    <property type="molecule type" value="Genomic_DNA"/>
</dbReference>
<feature type="transmembrane region" description="Helical" evidence="1">
    <location>
        <begin position="472"/>
        <end position="491"/>
    </location>
</feature>
<dbReference type="AlphaFoldDB" id="A0A2T8HZ77"/>
<feature type="transmembrane region" description="Helical" evidence="1">
    <location>
        <begin position="415"/>
        <end position="433"/>
    </location>
</feature>